<protein>
    <submittedName>
        <fullName evidence="2">Uncharacterized protein</fullName>
    </submittedName>
</protein>
<keyword evidence="3" id="KW-1185">Reference proteome</keyword>
<evidence type="ECO:0000313" key="2">
    <source>
        <dbReference type="EMBL" id="EFH86888.1"/>
    </source>
</evidence>
<dbReference type="Proteomes" id="UP000004508">
    <property type="component" value="Unassembled WGS sequence"/>
</dbReference>
<dbReference type="RefSeq" id="WP_007911574.1">
    <property type="nucleotide sequence ID" value="NZ_ADVG01000002.1"/>
</dbReference>
<keyword evidence="1" id="KW-0812">Transmembrane</keyword>
<feature type="transmembrane region" description="Helical" evidence="1">
    <location>
        <begin position="12"/>
        <end position="32"/>
    </location>
</feature>
<reference evidence="2 3" key="1">
    <citation type="journal article" date="2011" name="Stand. Genomic Sci.">
        <title>Non-contiguous finished genome sequence and contextual data of the filamentous soil bacterium Ktedonobacter racemifer type strain (SOSP1-21).</title>
        <authorList>
            <person name="Chang Y.J."/>
            <person name="Land M."/>
            <person name="Hauser L."/>
            <person name="Chertkov O."/>
            <person name="Del Rio T.G."/>
            <person name="Nolan M."/>
            <person name="Copeland A."/>
            <person name="Tice H."/>
            <person name="Cheng J.F."/>
            <person name="Lucas S."/>
            <person name="Han C."/>
            <person name="Goodwin L."/>
            <person name="Pitluck S."/>
            <person name="Ivanova N."/>
            <person name="Ovchinikova G."/>
            <person name="Pati A."/>
            <person name="Chen A."/>
            <person name="Palaniappan K."/>
            <person name="Mavromatis K."/>
            <person name="Liolios K."/>
            <person name="Brettin T."/>
            <person name="Fiebig A."/>
            <person name="Rohde M."/>
            <person name="Abt B."/>
            <person name="Goker M."/>
            <person name="Detter J.C."/>
            <person name="Woyke T."/>
            <person name="Bristow J."/>
            <person name="Eisen J.A."/>
            <person name="Markowitz V."/>
            <person name="Hugenholtz P."/>
            <person name="Kyrpides N.C."/>
            <person name="Klenk H.P."/>
            <person name="Lapidus A."/>
        </authorList>
    </citation>
    <scope>NUCLEOTIDE SEQUENCE [LARGE SCALE GENOMIC DNA]</scope>
    <source>
        <strain evidence="3">DSM 44963</strain>
    </source>
</reference>
<name>D6TM88_KTERA</name>
<gene>
    <name evidence="2" type="ORF">Krac_8205</name>
</gene>
<evidence type="ECO:0000313" key="3">
    <source>
        <dbReference type="Proteomes" id="UP000004508"/>
    </source>
</evidence>
<dbReference type="OrthoDB" id="9152021at2"/>
<evidence type="ECO:0000256" key="1">
    <source>
        <dbReference type="SAM" id="Phobius"/>
    </source>
</evidence>
<feature type="transmembrane region" description="Helical" evidence="1">
    <location>
        <begin position="44"/>
        <end position="64"/>
    </location>
</feature>
<dbReference type="AlphaFoldDB" id="D6TM88"/>
<dbReference type="EMBL" id="ADVG01000002">
    <property type="protein sequence ID" value="EFH86888.1"/>
    <property type="molecule type" value="Genomic_DNA"/>
</dbReference>
<accession>D6TM88</accession>
<keyword evidence="1" id="KW-0472">Membrane</keyword>
<feature type="transmembrane region" description="Helical" evidence="1">
    <location>
        <begin position="76"/>
        <end position="95"/>
    </location>
</feature>
<comment type="caution">
    <text evidence="2">The sequence shown here is derived from an EMBL/GenBank/DDBJ whole genome shotgun (WGS) entry which is preliminary data.</text>
</comment>
<proteinExistence type="predicted"/>
<feature type="transmembrane region" description="Helical" evidence="1">
    <location>
        <begin position="101"/>
        <end position="117"/>
    </location>
</feature>
<dbReference type="STRING" id="485913.Krac_8205"/>
<organism evidence="2 3">
    <name type="scientific">Ktedonobacter racemifer DSM 44963</name>
    <dbReference type="NCBI Taxonomy" id="485913"/>
    <lineage>
        <taxon>Bacteria</taxon>
        <taxon>Bacillati</taxon>
        <taxon>Chloroflexota</taxon>
        <taxon>Ktedonobacteria</taxon>
        <taxon>Ktedonobacterales</taxon>
        <taxon>Ktedonobacteraceae</taxon>
        <taxon>Ktedonobacter</taxon>
    </lineage>
</organism>
<dbReference type="InParanoid" id="D6TM88"/>
<sequence>MRKQPFALWFRIVSVILILFGILYVFVGLKVLPVRRNVLIDWESALYGALMIGWGTTLLLIGRLAFQRDDQALKRALLVGLLMWLAVEAAASVWFGVRFNVGVDVGVFVLFAVPLLRR</sequence>
<keyword evidence="1" id="KW-1133">Transmembrane helix</keyword>